<dbReference type="InterPro" id="IPR001606">
    <property type="entry name" value="ARID_dom"/>
</dbReference>
<comment type="cofactor">
    <cofactor evidence="1">
        <name>Fe(2+)</name>
        <dbReference type="ChEBI" id="CHEBI:29033"/>
    </cofactor>
</comment>
<dbReference type="GO" id="GO:0008270">
    <property type="term" value="F:zinc ion binding"/>
    <property type="evidence" value="ECO:0007669"/>
    <property type="project" value="UniProtKB-KW"/>
</dbReference>
<dbReference type="FunFam" id="2.60.120.650:FF:000001">
    <property type="entry name" value="Putative lysine-specific demethylase 5b"/>
    <property type="match status" value="1"/>
</dbReference>
<dbReference type="FunFam" id="3.30.40.10:FF:000072">
    <property type="entry name" value="lysine-specific demethylase 5C isoform X2"/>
    <property type="match status" value="1"/>
</dbReference>
<evidence type="ECO:0000256" key="3">
    <source>
        <dbReference type="ARBA" id="ARBA00006801"/>
    </source>
</evidence>
<evidence type="ECO:0000256" key="11">
    <source>
        <dbReference type="ARBA" id="ARBA00022843"/>
    </source>
</evidence>
<keyword evidence="16" id="KW-0539">Nucleus</keyword>
<dbReference type="GO" id="GO:0008168">
    <property type="term" value="F:methyltransferase activity"/>
    <property type="evidence" value="ECO:0007669"/>
    <property type="project" value="UniProtKB-KW"/>
</dbReference>
<keyword evidence="22" id="KW-0489">Methyltransferase</keyword>
<keyword evidence="5" id="KW-1017">Isopeptide bond</keyword>
<keyword evidence="10" id="KW-0862">Zinc</keyword>
<keyword evidence="7" id="KW-0479">Metal-binding</keyword>
<name>L5KYD3_PTEAL</name>
<dbReference type="PROSITE" id="PS51011">
    <property type="entry name" value="ARID"/>
    <property type="match status" value="1"/>
</dbReference>
<keyword evidence="22" id="KW-0808">Transferase</keyword>
<dbReference type="PROSITE" id="PS01359">
    <property type="entry name" value="ZF_PHD_1"/>
    <property type="match status" value="1"/>
</dbReference>
<dbReference type="SMART" id="SM00558">
    <property type="entry name" value="JmjC"/>
    <property type="match status" value="1"/>
</dbReference>
<dbReference type="Pfam" id="PF02928">
    <property type="entry name" value="zf-C5HC2"/>
    <property type="match status" value="1"/>
</dbReference>
<dbReference type="InterPro" id="IPR036431">
    <property type="entry name" value="ARID_dom_sf"/>
</dbReference>
<dbReference type="PROSITE" id="PS51183">
    <property type="entry name" value="JMJN"/>
    <property type="match status" value="1"/>
</dbReference>
<comment type="similarity">
    <text evidence="3">Belongs to the JARID1 histone demethylase family.</text>
</comment>
<keyword evidence="14" id="KW-0560">Oxidoreductase</keyword>
<dbReference type="EMBL" id="KB030509">
    <property type="protein sequence ID" value="ELK15823.1"/>
    <property type="molecule type" value="Genomic_DNA"/>
</dbReference>
<evidence type="ECO:0000256" key="12">
    <source>
        <dbReference type="ARBA" id="ARBA00022853"/>
    </source>
</evidence>
<evidence type="ECO:0000256" key="9">
    <source>
        <dbReference type="ARBA" id="ARBA00022771"/>
    </source>
</evidence>
<dbReference type="Gene3D" id="3.30.40.10">
    <property type="entry name" value="Zinc/RING finger domain, C3HC4 (zinc finger)"/>
    <property type="match status" value="1"/>
</dbReference>
<dbReference type="Pfam" id="PF21323">
    <property type="entry name" value="KDM5_C-hel"/>
    <property type="match status" value="1"/>
</dbReference>
<keyword evidence="12" id="KW-0156">Chromatin regulator</keyword>
<evidence type="ECO:0000313" key="22">
    <source>
        <dbReference type="EMBL" id="ELK15823.1"/>
    </source>
</evidence>
<evidence type="ECO:0000256" key="4">
    <source>
        <dbReference type="ARBA" id="ARBA00012902"/>
    </source>
</evidence>
<dbReference type="FunFam" id="1.10.150.60:FF:000001">
    <property type="entry name" value="Putative lysine-specific demethylase 5b"/>
    <property type="match status" value="1"/>
</dbReference>
<organism evidence="22 23">
    <name type="scientific">Pteropus alecto</name>
    <name type="common">Black flying fox</name>
    <dbReference type="NCBI Taxonomy" id="9402"/>
    <lineage>
        <taxon>Eukaryota</taxon>
        <taxon>Metazoa</taxon>
        <taxon>Chordata</taxon>
        <taxon>Craniata</taxon>
        <taxon>Vertebrata</taxon>
        <taxon>Euteleostomi</taxon>
        <taxon>Mammalia</taxon>
        <taxon>Eutheria</taxon>
        <taxon>Laurasiatheria</taxon>
        <taxon>Chiroptera</taxon>
        <taxon>Yinpterochiroptera</taxon>
        <taxon>Pteropodoidea</taxon>
        <taxon>Pteropodidae</taxon>
        <taxon>Pteropodinae</taxon>
        <taxon>Pteropus</taxon>
    </lineage>
</organism>
<keyword evidence="13" id="KW-0223">Dioxygenase</keyword>
<evidence type="ECO:0000256" key="13">
    <source>
        <dbReference type="ARBA" id="ARBA00022964"/>
    </source>
</evidence>
<dbReference type="InterPro" id="IPR003347">
    <property type="entry name" value="JmjC_dom"/>
</dbReference>
<gene>
    <name evidence="22" type="ORF">PAL_GLEAN10000722</name>
</gene>
<evidence type="ECO:0000313" key="23">
    <source>
        <dbReference type="Proteomes" id="UP000010552"/>
    </source>
</evidence>
<dbReference type="SMART" id="SM00545">
    <property type="entry name" value="JmjN"/>
    <property type="match status" value="1"/>
</dbReference>
<evidence type="ECO:0000256" key="14">
    <source>
        <dbReference type="ARBA" id="ARBA00023002"/>
    </source>
</evidence>
<keyword evidence="8" id="KW-0677">Repeat</keyword>
<evidence type="ECO:0000256" key="6">
    <source>
        <dbReference type="ARBA" id="ARBA00022553"/>
    </source>
</evidence>
<evidence type="ECO:0000256" key="1">
    <source>
        <dbReference type="ARBA" id="ARBA00001954"/>
    </source>
</evidence>
<dbReference type="Pfam" id="PF02375">
    <property type="entry name" value="JmjN"/>
    <property type="match status" value="1"/>
</dbReference>
<accession>L5KYD3</accession>
<dbReference type="InterPro" id="IPR048615">
    <property type="entry name" value="KDM5_C-hel"/>
</dbReference>
<evidence type="ECO:0000259" key="19">
    <source>
        <dbReference type="PROSITE" id="PS51011"/>
    </source>
</evidence>
<evidence type="ECO:0000256" key="18">
    <source>
        <dbReference type="SAM" id="MobiDB-lite"/>
    </source>
</evidence>
<dbReference type="Pfam" id="PF01388">
    <property type="entry name" value="ARID"/>
    <property type="match status" value="1"/>
</dbReference>
<dbReference type="InterPro" id="IPR013637">
    <property type="entry name" value="Lys_sp_deMease-like_dom"/>
</dbReference>
<dbReference type="InterPro" id="IPR019786">
    <property type="entry name" value="Zinc_finger_PHD-type_CS"/>
</dbReference>
<reference evidence="23" key="1">
    <citation type="journal article" date="2013" name="Science">
        <title>Comparative analysis of bat genomes provides insight into the evolution of flight and immunity.</title>
        <authorList>
            <person name="Zhang G."/>
            <person name="Cowled C."/>
            <person name="Shi Z."/>
            <person name="Huang Z."/>
            <person name="Bishop-Lilly K.A."/>
            <person name="Fang X."/>
            <person name="Wynne J.W."/>
            <person name="Xiong Z."/>
            <person name="Baker M.L."/>
            <person name="Zhao W."/>
            <person name="Tachedjian M."/>
            <person name="Zhu Y."/>
            <person name="Zhou P."/>
            <person name="Jiang X."/>
            <person name="Ng J."/>
            <person name="Yang L."/>
            <person name="Wu L."/>
            <person name="Xiao J."/>
            <person name="Feng Y."/>
            <person name="Chen Y."/>
            <person name="Sun X."/>
            <person name="Zhang Y."/>
            <person name="Marsh G.A."/>
            <person name="Crameri G."/>
            <person name="Broder C.C."/>
            <person name="Frey K.G."/>
            <person name="Wang L.F."/>
            <person name="Wang J."/>
        </authorList>
    </citation>
    <scope>NUCLEOTIDE SEQUENCE [LARGE SCALE GENOMIC DNA]</scope>
</reference>
<dbReference type="CDD" id="cd16875">
    <property type="entry name" value="ARID_KDM5C_5D"/>
    <property type="match status" value="1"/>
</dbReference>
<keyword evidence="15" id="KW-0408">Iron</keyword>
<dbReference type="PROSITE" id="PS51184">
    <property type="entry name" value="JMJC"/>
    <property type="match status" value="1"/>
</dbReference>
<dbReference type="Pfam" id="PF08429">
    <property type="entry name" value="PLU-1"/>
    <property type="match status" value="1"/>
</dbReference>
<evidence type="ECO:0000256" key="5">
    <source>
        <dbReference type="ARBA" id="ARBA00022499"/>
    </source>
</evidence>
<keyword evidence="9" id="KW-0863">Zinc-finger</keyword>
<feature type="domain" description="JmjN" evidence="20">
    <location>
        <begin position="14"/>
        <end position="55"/>
    </location>
</feature>
<dbReference type="STRING" id="9402.L5KYD3"/>
<feature type="domain" description="JmjC" evidence="21">
    <location>
        <begin position="409"/>
        <end position="575"/>
    </location>
</feature>
<dbReference type="eggNOG" id="KOG1246">
    <property type="taxonomic scope" value="Eukaryota"/>
</dbReference>
<dbReference type="GO" id="GO:0003677">
    <property type="term" value="F:DNA binding"/>
    <property type="evidence" value="ECO:0007669"/>
    <property type="project" value="InterPro"/>
</dbReference>
<keyword evidence="6" id="KW-0597">Phosphoprotein</keyword>
<dbReference type="SUPFAM" id="SSF57903">
    <property type="entry name" value="FYVE/PHD zinc finger"/>
    <property type="match status" value="1"/>
</dbReference>
<dbReference type="GO" id="GO:0000785">
    <property type="term" value="C:chromatin"/>
    <property type="evidence" value="ECO:0007669"/>
    <property type="project" value="TreeGrafter"/>
</dbReference>
<feature type="domain" description="ARID" evidence="19">
    <location>
        <begin position="79"/>
        <end position="169"/>
    </location>
</feature>
<keyword evidence="23" id="KW-1185">Reference proteome</keyword>
<dbReference type="GO" id="GO:0034647">
    <property type="term" value="F:histone H3K4me/H3K4me2/H3K4me3 demethylase activity"/>
    <property type="evidence" value="ECO:0007669"/>
    <property type="project" value="UniProtKB-EC"/>
</dbReference>
<dbReference type="Gene3D" id="1.10.150.60">
    <property type="entry name" value="ARID DNA-binding domain"/>
    <property type="match status" value="1"/>
</dbReference>
<dbReference type="InParanoid" id="L5KYD3"/>
<dbReference type="SUPFAM" id="SSF51197">
    <property type="entry name" value="Clavaminate synthase-like"/>
    <property type="match status" value="1"/>
</dbReference>
<dbReference type="PANTHER" id="PTHR10694">
    <property type="entry name" value="LYSINE-SPECIFIC DEMETHYLASE"/>
    <property type="match status" value="1"/>
</dbReference>
<dbReference type="Pfam" id="PF02373">
    <property type="entry name" value="JmjC"/>
    <property type="match status" value="1"/>
</dbReference>
<protein>
    <recommendedName>
        <fullName evidence="4">[histone H3]-trimethyl-L-lysine(4) demethylase</fullName>
        <ecNumber evidence="4">1.14.11.67</ecNumber>
    </recommendedName>
</protein>
<dbReference type="SUPFAM" id="SSF46774">
    <property type="entry name" value="ARID-like"/>
    <property type="match status" value="1"/>
</dbReference>
<dbReference type="CDD" id="cd15608">
    <property type="entry name" value="PHD2_KDM5C_5D"/>
    <property type="match status" value="1"/>
</dbReference>
<evidence type="ECO:0000256" key="17">
    <source>
        <dbReference type="ARBA" id="ARBA00048734"/>
    </source>
</evidence>
<comment type="catalytic activity">
    <reaction evidence="17">
        <text>N(6),N(6),N(6)-trimethyl-L-lysyl(4)-[histone H3] + 3 2-oxoglutarate + 3 O2 = L-lysyl(4)-[histone H3] + 3 formaldehyde + 3 succinate + 3 CO2</text>
        <dbReference type="Rhea" id="RHEA:60208"/>
        <dbReference type="Rhea" id="RHEA-COMP:15537"/>
        <dbReference type="Rhea" id="RHEA-COMP:15547"/>
        <dbReference type="ChEBI" id="CHEBI:15379"/>
        <dbReference type="ChEBI" id="CHEBI:16526"/>
        <dbReference type="ChEBI" id="CHEBI:16810"/>
        <dbReference type="ChEBI" id="CHEBI:16842"/>
        <dbReference type="ChEBI" id="CHEBI:29969"/>
        <dbReference type="ChEBI" id="CHEBI:30031"/>
        <dbReference type="ChEBI" id="CHEBI:61961"/>
        <dbReference type="EC" id="1.14.11.67"/>
    </reaction>
</comment>
<evidence type="ECO:0000256" key="10">
    <source>
        <dbReference type="ARBA" id="ARBA00022833"/>
    </source>
</evidence>
<dbReference type="Proteomes" id="UP000010552">
    <property type="component" value="Unassembled WGS sequence"/>
</dbReference>
<dbReference type="SMART" id="SM00501">
    <property type="entry name" value="BRIGHT"/>
    <property type="match status" value="1"/>
</dbReference>
<dbReference type="GO" id="GO:0006355">
    <property type="term" value="P:regulation of DNA-templated transcription"/>
    <property type="evidence" value="ECO:0007669"/>
    <property type="project" value="TreeGrafter"/>
</dbReference>
<sequence>MDSGTDGFLPPPECPVFEPTWAEFRDPLDYIAKIRPIAEKSGICKIRPPADWQPPFAVEVDNFKFTPRIQRLNELEAETRVKLNYLDQIAKFWEFQGSSLKIPNVERRILDLYSLSKIVMEEGGYEAICKDRRWARVAQRLRYPPGKNIGSLLRSHYERIIYPYEMFQSGANLVQCNTHPFDSEDKDKEYKPHSIPLRQSLQPSKFSSYSRRAKWRQPDPVPTEEDIKKNPELKKLQIYGAGPKMMGLGLMAKDKTLRKKDKEGIICPHAITMKEEPSGDGKVMLTLPKEDLNHNLEPCTKRTRRLQKNHCSAQFECKRLPEAFGFEQATQEYTLQSFGEMADSFKADYFNMPVHMVPTELVEKEFWRLVSSIEEDVTVEYGADIHSKEFGSGFPVASSKGNLSPEEEEYATSGWNLNVMPVLDRSVLCHINADISGMKVPWLYVGMVFSAFCWHIEDHWSYSINYLHWGEPKTWYGVPSLAAEHLEEVMKRLTPELFDSQPDLLHQLVTLMNPNTLMSHGVPVVRTNQCAGEFVITFPRAYHSGFNQGYNFAEAVNFCTADWVSLGCGDLADFYQVIDNKSRSHYRAPKQLIRKWPHKVLNYLQLPAGRQCIEHYRRLRRYCVFSHEELICKMAAFPEKLDLNMALAVHKEMFIMVQEERRLRKALLEKGITEAEREAFELLPDDERQCIKCKTTCFLSALACYDCPDGLVCLSHINDLCKCSSSRQYLRYRYTLDELPTMLHKLKVRAESFDSWANKVRMALEVEDGRKRSFEELRALESEARERRFPNSELLQRLKNCLNEAEACVSQVLRLVSGQKARVETPQLTLTELQVLLEQMGSLPCAMHQIRDVKGVLEQVEAYQADARKALGSLSPSLGLLRSLLERGQQLGVEVPEAHQLQQQMEQARWLDEVKQALAPTAQKGSLVIMQALLVTGTKVASSPSVDKARAELQELLTIAECWEEKAHFCLKDRQKHSPATLEAIIHEAENIPVYLPNIQALKDALTKAQAWIADVDEIQNGDHYPCLDDLEGLVAVGRDLPVGLEELRQLELQVLTAHSWREKASKTFLKKNSFYTLLEVLCPCVDASSDGNRRSRWMERELGLCISDTELLGLSAQDLRDPGSVIVAFKEGEQKEKEGILQLRRTNSAKPSPLASSTTAASATSICVCGQVPAGVGALQCDLCQEWFHGGCVSVPRLLSSQRPSLTSSPLLAWWEWDTKFLCPLCMRSRRPRLETILALLVALQRLPVRLPEGEALQCLTERAIGWQGRARQVLASEDVTALLGQLAEVRQQLQAEPRLEELPTQLSAPAFEPLRGGGSKDMPKVQGLLENRDRMTCPEEVALAQDPNLDLLSSLLPQLSGPVLELSEETRAPLEELMLEGDLLEVTLDENYSIWQLLQAGQPPDLKRIRTLLELEKPEHQGSRTRVRTLEKRQRRQQKVDLGRNSKDLQEELEAKKARSSGVKPEEQEFVEEAEHENILLTPTDHSPILKGNRNSLQQKDSDPMISLPSLTPLLHLSYPRHQVL</sequence>
<dbReference type="InterPro" id="IPR013083">
    <property type="entry name" value="Znf_RING/FYVE/PHD"/>
</dbReference>
<dbReference type="GO" id="GO:0005634">
    <property type="term" value="C:nucleus"/>
    <property type="evidence" value="ECO:0007669"/>
    <property type="project" value="UniProtKB-SubCell"/>
</dbReference>
<evidence type="ECO:0000256" key="7">
    <source>
        <dbReference type="ARBA" id="ARBA00022723"/>
    </source>
</evidence>
<feature type="compositionally biased region" description="Basic and acidic residues" evidence="18">
    <location>
        <begin position="1419"/>
        <end position="1459"/>
    </location>
</feature>
<dbReference type="SMART" id="SM01014">
    <property type="entry name" value="ARID"/>
    <property type="match status" value="1"/>
</dbReference>
<dbReference type="InterPro" id="IPR004198">
    <property type="entry name" value="Znf_C5HC2"/>
</dbReference>
<dbReference type="InterPro" id="IPR001965">
    <property type="entry name" value="Znf_PHD"/>
</dbReference>
<feature type="region of interest" description="Disordered" evidence="18">
    <location>
        <begin position="1419"/>
        <end position="1469"/>
    </location>
</feature>
<dbReference type="InterPro" id="IPR003349">
    <property type="entry name" value="JmjN"/>
</dbReference>
<evidence type="ECO:0000256" key="8">
    <source>
        <dbReference type="ARBA" id="ARBA00022737"/>
    </source>
</evidence>
<evidence type="ECO:0000256" key="2">
    <source>
        <dbReference type="ARBA" id="ARBA00004123"/>
    </source>
</evidence>
<dbReference type="InterPro" id="IPR011011">
    <property type="entry name" value="Znf_FYVE_PHD"/>
</dbReference>
<dbReference type="PANTHER" id="PTHR10694:SF141">
    <property type="entry name" value="LYSINE-SPECIFIC DEMETHYLASE 5D"/>
    <property type="match status" value="1"/>
</dbReference>
<dbReference type="SMART" id="SM00249">
    <property type="entry name" value="PHD"/>
    <property type="match status" value="1"/>
</dbReference>
<evidence type="ECO:0000259" key="20">
    <source>
        <dbReference type="PROSITE" id="PS51183"/>
    </source>
</evidence>
<evidence type="ECO:0000259" key="21">
    <source>
        <dbReference type="PROSITE" id="PS51184"/>
    </source>
</evidence>
<comment type="subcellular location">
    <subcellularLocation>
        <location evidence="2">Nucleus</location>
    </subcellularLocation>
</comment>
<dbReference type="Gene3D" id="2.60.120.650">
    <property type="entry name" value="Cupin"/>
    <property type="match status" value="1"/>
</dbReference>
<evidence type="ECO:0000256" key="16">
    <source>
        <dbReference type="ARBA" id="ARBA00023242"/>
    </source>
</evidence>
<dbReference type="EC" id="1.14.11.67" evidence="4"/>
<keyword evidence="11" id="KW-0832">Ubl conjugation</keyword>
<proteinExistence type="inferred from homology"/>
<dbReference type="GO" id="GO:0032259">
    <property type="term" value="P:methylation"/>
    <property type="evidence" value="ECO:0007669"/>
    <property type="project" value="UniProtKB-KW"/>
</dbReference>
<evidence type="ECO:0000256" key="15">
    <source>
        <dbReference type="ARBA" id="ARBA00023004"/>
    </source>
</evidence>
<feature type="region of interest" description="Disordered" evidence="18">
    <location>
        <begin position="1486"/>
        <end position="1506"/>
    </location>
</feature>